<gene>
    <name evidence="1" type="ORF">G4B88_013214</name>
</gene>
<reference evidence="1 2" key="1">
    <citation type="journal article" date="2020" name="bioRxiv">
        <title>Sequence and annotation of 42 cannabis genomes reveals extensive copy number variation in cannabinoid synthesis and pathogen resistance genes.</title>
        <authorList>
            <person name="Mckernan K.J."/>
            <person name="Helbert Y."/>
            <person name="Kane L.T."/>
            <person name="Ebling H."/>
            <person name="Zhang L."/>
            <person name="Liu B."/>
            <person name="Eaton Z."/>
            <person name="Mclaughlin S."/>
            <person name="Kingan S."/>
            <person name="Baybayan P."/>
            <person name="Concepcion G."/>
            <person name="Jordan M."/>
            <person name="Riva A."/>
            <person name="Barbazuk W."/>
            <person name="Harkins T."/>
        </authorList>
    </citation>
    <scope>NUCLEOTIDE SEQUENCE [LARGE SCALE GENOMIC DNA]</scope>
    <source>
        <strain evidence="2">cv. Jamaican Lion 4</strain>
        <tissue evidence="1">Leaf</tissue>
    </source>
</reference>
<accession>A0A7J6GZL4</accession>
<dbReference type="EMBL" id="JAATIQ010000074">
    <property type="protein sequence ID" value="KAF4388377.1"/>
    <property type="molecule type" value="Genomic_DNA"/>
</dbReference>
<name>A0A7J6GZL4_CANSA</name>
<proteinExistence type="predicted"/>
<organism evidence="1 2">
    <name type="scientific">Cannabis sativa</name>
    <name type="common">Hemp</name>
    <name type="synonym">Marijuana</name>
    <dbReference type="NCBI Taxonomy" id="3483"/>
    <lineage>
        <taxon>Eukaryota</taxon>
        <taxon>Viridiplantae</taxon>
        <taxon>Streptophyta</taxon>
        <taxon>Embryophyta</taxon>
        <taxon>Tracheophyta</taxon>
        <taxon>Spermatophyta</taxon>
        <taxon>Magnoliopsida</taxon>
        <taxon>eudicotyledons</taxon>
        <taxon>Gunneridae</taxon>
        <taxon>Pentapetalae</taxon>
        <taxon>rosids</taxon>
        <taxon>fabids</taxon>
        <taxon>Rosales</taxon>
        <taxon>Cannabaceae</taxon>
        <taxon>Cannabis</taxon>
    </lineage>
</organism>
<dbReference type="Proteomes" id="UP000583929">
    <property type="component" value="Unassembled WGS sequence"/>
</dbReference>
<comment type="caution">
    <text evidence="1">The sequence shown here is derived from an EMBL/GenBank/DDBJ whole genome shotgun (WGS) entry which is preliminary data.</text>
</comment>
<evidence type="ECO:0000313" key="2">
    <source>
        <dbReference type="Proteomes" id="UP000583929"/>
    </source>
</evidence>
<keyword evidence="2" id="KW-1185">Reference proteome</keyword>
<protein>
    <submittedName>
        <fullName evidence="1">Uncharacterized protein</fullName>
    </submittedName>
</protein>
<dbReference type="AlphaFoldDB" id="A0A7J6GZL4"/>
<evidence type="ECO:0000313" key="1">
    <source>
        <dbReference type="EMBL" id="KAF4388377.1"/>
    </source>
</evidence>
<sequence>MAEEQPNLGTIEEMENERALGVSGFLVVHLGRGLRPLTADDEILSEITIILKISSPLNISIALEGIDSRVSNSNKAMISEVFSETEFQKAFFKLPLDKAPRVDVPFVGVQGEFSHLSVHSFANLVHAKQLIGLSQARNTFLKILLVIENGSKKQNQVRKRYYITLLLLLSNVDCKVAFRNSFGLQSSFFNSRKRSLESLLALNKTRQSKCHDDMYFLERLLNQAEEEFGFDHPMGALTIHVVLLSLLDIV</sequence>